<reference evidence="1" key="1">
    <citation type="submission" date="2018-05" db="EMBL/GenBank/DDBJ databases">
        <authorList>
            <person name="Lanie J.A."/>
            <person name="Ng W.-L."/>
            <person name="Kazmierczak K.M."/>
            <person name="Andrzejewski T.M."/>
            <person name="Davidsen T.M."/>
            <person name="Wayne K.J."/>
            <person name="Tettelin H."/>
            <person name="Glass J.I."/>
            <person name="Rusch D."/>
            <person name="Podicherti R."/>
            <person name="Tsui H.-C.T."/>
            <person name="Winkler M.E."/>
        </authorList>
    </citation>
    <scope>NUCLEOTIDE SEQUENCE</scope>
</reference>
<evidence type="ECO:0000313" key="1">
    <source>
        <dbReference type="EMBL" id="SVE41785.1"/>
    </source>
</evidence>
<organism evidence="1">
    <name type="scientific">marine metagenome</name>
    <dbReference type="NCBI Taxonomy" id="408172"/>
    <lineage>
        <taxon>unclassified sequences</taxon>
        <taxon>metagenomes</taxon>
        <taxon>ecological metagenomes</taxon>
    </lineage>
</organism>
<protein>
    <submittedName>
        <fullName evidence="1">Uncharacterized protein</fullName>
    </submittedName>
</protein>
<dbReference type="AlphaFoldDB" id="A0A383DC06"/>
<proteinExistence type="predicted"/>
<gene>
    <name evidence="1" type="ORF">METZ01_LOCUS494639</name>
</gene>
<dbReference type="EMBL" id="UINC01215879">
    <property type="protein sequence ID" value="SVE41785.1"/>
    <property type="molecule type" value="Genomic_DNA"/>
</dbReference>
<accession>A0A383DC06</accession>
<name>A0A383DC06_9ZZZZ</name>
<sequence>VKVKDVINLVLDESATGRLRFVTLSKLVEEIWDNRC</sequence>
<feature type="non-terminal residue" evidence="1">
    <location>
        <position position="1"/>
    </location>
</feature>